<dbReference type="CDD" id="cd00190">
    <property type="entry name" value="Tryp_SPc"/>
    <property type="match status" value="1"/>
</dbReference>
<dbReference type="Gene3D" id="2.40.10.10">
    <property type="entry name" value="Trypsin-like serine proteases"/>
    <property type="match status" value="1"/>
</dbReference>
<sequence length="245" mass="27002">MLRQKCKTVVLFYILLLNNNLIYAEKRFRIFGGKEASIENHPWIVSLQVSSKGHDCGGSLIADDWVITAAHCFAHLRLSPDSIIAGTSNLTHPGTTIKIEHVIKHELFTMKKFYNYDIALVKLAEKVTFSKTIQPINLPEQDAQLRVGTSVGVAGWGRTKLNGPPSKVLMETNVTVTDHHFGNTIIFAYNKQSGACEGDSGGPLELDGTLVGIMSGSMTACESQFPAIYTHVALFRTWIKEKIGI</sequence>
<dbReference type="PRINTS" id="PR00722">
    <property type="entry name" value="CHYMOTRYPSIN"/>
</dbReference>
<dbReference type="PROSITE" id="PS00134">
    <property type="entry name" value="TRYPSIN_HIS"/>
    <property type="match status" value="1"/>
</dbReference>
<dbReference type="InterPro" id="IPR018114">
    <property type="entry name" value="TRYPSIN_HIS"/>
</dbReference>
<keyword evidence="6" id="KW-0732">Signal</keyword>
<dbReference type="FunCoup" id="A0A6P7G650">
    <property type="interactions" value="58"/>
</dbReference>
<evidence type="ECO:0000256" key="5">
    <source>
        <dbReference type="ARBA" id="ARBA00023157"/>
    </source>
</evidence>
<protein>
    <submittedName>
        <fullName evidence="8">Trypsin-1-like</fullName>
    </submittedName>
</protein>
<dbReference type="RefSeq" id="XP_028144514.1">
    <property type="nucleotide sequence ID" value="XM_028288713.1"/>
</dbReference>
<keyword evidence="5" id="KW-1015">Disulfide bond</keyword>
<dbReference type="InterPro" id="IPR043504">
    <property type="entry name" value="Peptidase_S1_PA_chymotrypsin"/>
</dbReference>
<gene>
    <name evidence="8" type="primary">LOC114338137</name>
</gene>
<feature type="chain" id="PRO_5028259115" evidence="6">
    <location>
        <begin position="25"/>
        <end position="245"/>
    </location>
</feature>
<feature type="signal peptide" evidence="6">
    <location>
        <begin position="1"/>
        <end position="24"/>
    </location>
</feature>
<dbReference type="InterPro" id="IPR001254">
    <property type="entry name" value="Trypsin_dom"/>
</dbReference>
<accession>A0A6P7G650</accession>
<dbReference type="InterPro" id="IPR009003">
    <property type="entry name" value="Peptidase_S1_PA"/>
</dbReference>
<evidence type="ECO:0000256" key="4">
    <source>
        <dbReference type="ARBA" id="ARBA00022825"/>
    </source>
</evidence>
<organism evidence="8">
    <name type="scientific">Diabrotica virgifera virgifera</name>
    <name type="common">western corn rootworm</name>
    <dbReference type="NCBI Taxonomy" id="50390"/>
    <lineage>
        <taxon>Eukaryota</taxon>
        <taxon>Metazoa</taxon>
        <taxon>Ecdysozoa</taxon>
        <taxon>Arthropoda</taxon>
        <taxon>Hexapoda</taxon>
        <taxon>Insecta</taxon>
        <taxon>Pterygota</taxon>
        <taxon>Neoptera</taxon>
        <taxon>Endopterygota</taxon>
        <taxon>Coleoptera</taxon>
        <taxon>Polyphaga</taxon>
        <taxon>Cucujiformia</taxon>
        <taxon>Chrysomeloidea</taxon>
        <taxon>Chrysomelidae</taxon>
        <taxon>Galerucinae</taxon>
        <taxon>Diabroticina</taxon>
        <taxon>Diabroticites</taxon>
        <taxon>Diabrotica</taxon>
    </lineage>
</organism>
<keyword evidence="4" id="KW-0720">Serine protease</keyword>
<dbReference type="AlphaFoldDB" id="A0A6P7G650"/>
<keyword evidence="3" id="KW-0378">Hydrolase</keyword>
<dbReference type="InterPro" id="IPR050430">
    <property type="entry name" value="Peptidase_S1"/>
</dbReference>
<reference evidence="8" key="1">
    <citation type="submission" date="2025-08" db="UniProtKB">
        <authorList>
            <consortium name="RefSeq"/>
        </authorList>
    </citation>
    <scope>IDENTIFICATION</scope>
    <source>
        <tissue evidence="8">Whole insect</tissue>
    </source>
</reference>
<keyword evidence="2" id="KW-0645">Protease</keyword>
<dbReference type="InterPro" id="IPR001314">
    <property type="entry name" value="Peptidase_S1A"/>
</dbReference>
<name>A0A6P7G650_DIAVI</name>
<evidence type="ECO:0000256" key="1">
    <source>
        <dbReference type="ARBA" id="ARBA00007664"/>
    </source>
</evidence>
<dbReference type="FunFam" id="2.40.10.10:FF:000073">
    <property type="entry name" value="Trypsin alpha"/>
    <property type="match status" value="1"/>
</dbReference>
<dbReference type="SUPFAM" id="SSF50494">
    <property type="entry name" value="Trypsin-like serine proteases"/>
    <property type="match status" value="1"/>
</dbReference>
<evidence type="ECO:0000259" key="7">
    <source>
        <dbReference type="PROSITE" id="PS50240"/>
    </source>
</evidence>
<evidence type="ECO:0000256" key="6">
    <source>
        <dbReference type="SAM" id="SignalP"/>
    </source>
</evidence>
<evidence type="ECO:0000313" key="8">
    <source>
        <dbReference type="RefSeq" id="XP_028144514.1"/>
    </source>
</evidence>
<evidence type="ECO:0000256" key="3">
    <source>
        <dbReference type="ARBA" id="ARBA00022801"/>
    </source>
</evidence>
<feature type="domain" description="Peptidase S1" evidence="7">
    <location>
        <begin position="30"/>
        <end position="244"/>
    </location>
</feature>
<evidence type="ECO:0000256" key="2">
    <source>
        <dbReference type="ARBA" id="ARBA00022670"/>
    </source>
</evidence>
<dbReference type="GO" id="GO:0006508">
    <property type="term" value="P:proteolysis"/>
    <property type="evidence" value="ECO:0007669"/>
    <property type="project" value="UniProtKB-KW"/>
</dbReference>
<dbReference type="PROSITE" id="PS50240">
    <property type="entry name" value="TRYPSIN_DOM"/>
    <property type="match status" value="1"/>
</dbReference>
<dbReference type="InParanoid" id="A0A6P7G650"/>
<comment type="similarity">
    <text evidence="1">Belongs to the peptidase S1 family.</text>
</comment>
<dbReference type="PANTHER" id="PTHR24276:SF98">
    <property type="entry name" value="FI18310P1-RELATED"/>
    <property type="match status" value="1"/>
</dbReference>
<dbReference type="Pfam" id="PF00089">
    <property type="entry name" value="Trypsin"/>
    <property type="match status" value="1"/>
</dbReference>
<proteinExistence type="inferred from homology"/>
<dbReference type="PANTHER" id="PTHR24276">
    <property type="entry name" value="POLYSERASE-RELATED"/>
    <property type="match status" value="1"/>
</dbReference>
<dbReference type="GO" id="GO:0004252">
    <property type="term" value="F:serine-type endopeptidase activity"/>
    <property type="evidence" value="ECO:0007669"/>
    <property type="project" value="InterPro"/>
</dbReference>
<dbReference type="SMART" id="SM00020">
    <property type="entry name" value="Tryp_SPc"/>
    <property type="match status" value="1"/>
</dbReference>